<proteinExistence type="predicted"/>
<name>A0A2N9LVG5_9BACT</name>
<reference evidence="3" key="1">
    <citation type="submission" date="2018-02" db="EMBL/GenBank/DDBJ databases">
        <authorList>
            <person name="Hausmann B."/>
        </authorList>
    </citation>
    <scope>NUCLEOTIDE SEQUENCE [LARGE SCALE GENOMIC DNA]</scope>
    <source>
        <strain evidence="3">Peat soil MAG SbA5</strain>
    </source>
</reference>
<feature type="compositionally biased region" description="Basic and acidic residues" evidence="1">
    <location>
        <begin position="11"/>
        <end position="26"/>
    </location>
</feature>
<protein>
    <submittedName>
        <fullName evidence="2">Uncharacterized protein</fullName>
    </submittedName>
</protein>
<feature type="region of interest" description="Disordered" evidence="1">
    <location>
        <begin position="46"/>
        <end position="76"/>
    </location>
</feature>
<dbReference type="EMBL" id="OKRB01000117">
    <property type="protein sequence ID" value="SPE27143.1"/>
    <property type="molecule type" value="Genomic_DNA"/>
</dbReference>
<feature type="region of interest" description="Disordered" evidence="1">
    <location>
        <begin position="1"/>
        <end position="26"/>
    </location>
</feature>
<evidence type="ECO:0000313" key="3">
    <source>
        <dbReference type="Proteomes" id="UP000239735"/>
    </source>
</evidence>
<accession>A0A2N9LVG5</accession>
<evidence type="ECO:0000313" key="2">
    <source>
        <dbReference type="EMBL" id="SPE27143.1"/>
    </source>
</evidence>
<gene>
    <name evidence="2" type="ORF">SBA5_580022</name>
</gene>
<feature type="compositionally biased region" description="Polar residues" evidence="1">
    <location>
        <begin position="57"/>
        <end position="76"/>
    </location>
</feature>
<dbReference type="Proteomes" id="UP000239735">
    <property type="component" value="Unassembled WGS sequence"/>
</dbReference>
<organism evidence="2 3">
    <name type="scientific">Candidatus Sulfuritelmatomonas gaucii</name>
    <dbReference type="NCBI Taxonomy" id="2043161"/>
    <lineage>
        <taxon>Bacteria</taxon>
        <taxon>Pseudomonadati</taxon>
        <taxon>Acidobacteriota</taxon>
        <taxon>Terriglobia</taxon>
        <taxon>Terriglobales</taxon>
        <taxon>Acidobacteriaceae</taxon>
        <taxon>Candidatus Sulfuritelmatomonas</taxon>
    </lineage>
</organism>
<dbReference type="AlphaFoldDB" id="A0A2N9LVG5"/>
<sequence>MRNNRTLSLCSDEKKSKADANEDETSKLDQFCIAVTTREAFRCIKDERDGRRAAPTPTLTQHHGQVATHGNSTPHD</sequence>
<evidence type="ECO:0000256" key="1">
    <source>
        <dbReference type="SAM" id="MobiDB-lite"/>
    </source>
</evidence>